<proteinExistence type="predicted"/>
<sequence>MNGVQNVIAITRKSNIWWTEQTSVPDKRRSFPTGTEFSVQHRHDAADYEQPISTRQLTQYDTTDRALAKTRSHLCKN</sequence>
<protein>
    <submittedName>
        <fullName evidence="1 3">Uncharacterized protein</fullName>
    </submittedName>
</protein>
<evidence type="ECO:0000313" key="2">
    <source>
        <dbReference type="Proteomes" id="UP000271098"/>
    </source>
</evidence>
<dbReference type="WBParaSite" id="GPUH_0000532801-mRNA-1">
    <property type="protein sequence ID" value="GPUH_0000532801-mRNA-1"/>
    <property type="gene ID" value="GPUH_0000532801"/>
</dbReference>
<keyword evidence="2" id="KW-1185">Reference proteome</keyword>
<reference evidence="3" key="1">
    <citation type="submission" date="2016-06" db="UniProtKB">
        <authorList>
            <consortium name="WormBaseParasite"/>
        </authorList>
    </citation>
    <scope>IDENTIFICATION</scope>
</reference>
<organism evidence="3">
    <name type="scientific">Gongylonema pulchrum</name>
    <dbReference type="NCBI Taxonomy" id="637853"/>
    <lineage>
        <taxon>Eukaryota</taxon>
        <taxon>Metazoa</taxon>
        <taxon>Ecdysozoa</taxon>
        <taxon>Nematoda</taxon>
        <taxon>Chromadorea</taxon>
        <taxon>Rhabditida</taxon>
        <taxon>Spirurina</taxon>
        <taxon>Spiruromorpha</taxon>
        <taxon>Spiruroidea</taxon>
        <taxon>Gongylonematidae</taxon>
        <taxon>Gongylonema</taxon>
    </lineage>
</organism>
<accession>A0A183D9D0</accession>
<reference evidence="1 2" key="2">
    <citation type="submission" date="2018-11" db="EMBL/GenBank/DDBJ databases">
        <authorList>
            <consortium name="Pathogen Informatics"/>
        </authorList>
    </citation>
    <scope>NUCLEOTIDE SEQUENCE [LARGE SCALE GENOMIC DNA]</scope>
</reference>
<name>A0A183D9D0_9BILA</name>
<gene>
    <name evidence="1" type="ORF">GPUH_LOCUS5318</name>
</gene>
<evidence type="ECO:0000313" key="3">
    <source>
        <dbReference type="WBParaSite" id="GPUH_0000532801-mRNA-1"/>
    </source>
</evidence>
<dbReference type="Proteomes" id="UP000271098">
    <property type="component" value="Unassembled WGS sequence"/>
</dbReference>
<dbReference type="EMBL" id="UYRT01011098">
    <property type="protein sequence ID" value="VDK50191.1"/>
    <property type="molecule type" value="Genomic_DNA"/>
</dbReference>
<evidence type="ECO:0000313" key="1">
    <source>
        <dbReference type="EMBL" id="VDK50191.1"/>
    </source>
</evidence>
<dbReference type="AlphaFoldDB" id="A0A183D9D0"/>